<proteinExistence type="predicted"/>
<name>A0AAI9ZSS2_9PEZI</name>
<dbReference type="EMBL" id="JAHMHQ010000011">
    <property type="protein sequence ID" value="KAK1636179.1"/>
    <property type="molecule type" value="Genomic_DNA"/>
</dbReference>
<keyword evidence="1" id="KW-0472">Membrane</keyword>
<sequence length="164" mass="17938">MKPTPASHGQALASILAPGAPKSQSDGAWLGIDIGRLVPFSINLCGYRNSRLDCFCGLVVLRPIFPLLLALLTQTLCVCACLFLVGKIRKIRHSLSDRDSLLSRSLVLTPPLRPVSGRISRLFLVPAHPLGHSYYSRGSWPSYLIELWTCSAGRHLSARNSFLS</sequence>
<keyword evidence="1" id="KW-1133">Transmembrane helix</keyword>
<feature type="transmembrane region" description="Helical" evidence="1">
    <location>
        <begin position="64"/>
        <end position="85"/>
    </location>
</feature>
<keyword evidence="3" id="KW-1185">Reference proteome</keyword>
<evidence type="ECO:0000313" key="2">
    <source>
        <dbReference type="EMBL" id="KAK1636179.1"/>
    </source>
</evidence>
<dbReference type="RefSeq" id="XP_060444786.1">
    <property type="nucleotide sequence ID" value="XM_060586089.1"/>
</dbReference>
<accession>A0AAI9ZSS2</accession>
<organism evidence="2 3">
    <name type="scientific">Colletotrichum phormii</name>
    <dbReference type="NCBI Taxonomy" id="359342"/>
    <lineage>
        <taxon>Eukaryota</taxon>
        <taxon>Fungi</taxon>
        <taxon>Dikarya</taxon>
        <taxon>Ascomycota</taxon>
        <taxon>Pezizomycotina</taxon>
        <taxon>Sordariomycetes</taxon>
        <taxon>Hypocreomycetidae</taxon>
        <taxon>Glomerellales</taxon>
        <taxon>Glomerellaceae</taxon>
        <taxon>Colletotrichum</taxon>
        <taxon>Colletotrichum acutatum species complex</taxon>
    </lineage>
</organism>
<reference evidence="2" key="1">
    <citation type="submission" date="2021-06" db="EMBL/GenBank/DDBJ databases">
        <title>Comparative genomics, transcriptomics and evolutionary studies reveal genomic signatures of adaptation to plant cell wall in hemibiotrophic fungi.</title>
        <authorList>
            <consortium name="DOE Joint Genome Institute"/>
            <person name="Baroncelli R."/>
            <person name="Diaz J.F."/>
            <person name="Benocci T."/>
            <person name="Peng M."/>
            <person name="Battaglia E."/>
            <person name="Haridas S."/>
            <person name="Andreopoulos W."/>
            <person name="Labutti K."/>
            <person name="Pangilinan J."/>
            <person name="Floch G.L."/>
            <person name="Makela M.R."/>
            <person name="Henrissat B."/>
            <person name="Grigoriev I.V."/>
            <person name="Crouch J.A."/>
            <person name="De Vries R.P."/>
            <person name="Sukno S.A."/>
            <person name="Thon M.R."/>
        </authorList>
    </citation>
    <scope>NUCLEOTIDE SEQUENCE</scope>
    <source>
        <strain evidence="2">CBS 102054</strain>
    </source>
</reference>
<protein>
    <submittedName>
        <fullName evidence="2">Uncharacterized protein</fullName>
    </submittedName>
</protein>
<evidence type="ECO:0000313" key="3">
    <source>
        <dbReference type="Proteomes" id="UP001243989"/>
    </source>
</evidence>
<dbReference type="Proteomes" id="UP001243989">
    <property type="component" value="Unassembled WGS sequence"/>
</dbReference>
<gene>
    <name evidence="2" type="ORF">BDP81DRAFT_34531</name>
</gene>
<dbReference type="GeneID" id="85470951"/>
<dbReference type="AlphaFoldDB" id="A0AAI9ZSS2"/>
<comment type="caution">
    <text evidence="2">The sequence shown here is derived from an EMBL/GenBank/DDBJ whole genome shotgun (WGS) entry which is preliminary data.</text>
</comment>
<keyword evidence="1" id="KW-0812">Transmembrane</keyword>
<evidence type="ECO:0000256" key="1">
    <source>
        <dbReference type="SAM" id="Phobius"/>
    </source>
</evidence>